<evidence type="ECO:0000256" key="3">
    <source>
        <dbReference type="ARBA" id="ARBA00022679"/>
    </source>
</evidence>
<dbReference type="FunFam" id="3.30.572.10:FF:000013">
    <property type="entry name" value="Thymidylate synthase"/>
    <property type="match status" value="1"/>
</dbReference>
<dbReference type="NCBIfam" id="TIGR03284">
    <property type="entry name" value="thym_sym"/>
    <property type="match status" value="2"/>
</dbReference>
<keyword evidence="4" id="KW-0545">Nucleotide biosynthesis</keyword>
<protein>
    <recommendedName>
        <fullName evidence="1">thymidylate synthase</fullName>
        <ecNumber evidence="1">2.1.1.45</ecNumber>
    </recommendedName>
</protein>
<dbReference type="EMBL" id="UINC01022083">
    <property type="protein sequence ID" value="SVA90980.1"/>
    <property type="molecule type" value="Genomic_DNA"/>
</dbReference>
<dbReference type="Gene3D" id="3.30.572.10">
    <property type="entry name" value="Thymidylate synthase/dCMP hydroxymethylase domain"/>
    <property type="match status" value="1"/>
</dbReference>
<dbReference type="PRINTS" id="PR00108">
    <property type="entry name" value="THYMDSNTHASE"/>
</dbReference>
<dbReference type="GO" id="GO:0005829">
    <property type="term" value="C:cytosol"/>
    <property type="evidence" value="ECO:0007669"/>
    <property type="project" value="TreeGrafter"/>
</dbReference>
<feature type="domain" description="Thymidylate synthase/dCMP hydroxymethylase" evidence="5">
    <location>
        <begin position="2"/>
        <end position="276"/>
    </location>
</feature>
<dbReference type="GO" id="GO:0032259">
    <property type="term" value="P:methylation"/>
    <property type="evidence" value="ECO:0007669"/>
    <property type="project" value="UniProtKB-KW"/>
</dbReference>
<evidence type="ECO:0000256" key="1">
    <source>
        <dbReference type="ARBA" id="ARBA00011947"/>
    </source>
</evidence>
<dbReference type="InterPro" id="IPR045097">
    <property type="entry name" value="Thymidate_synth/dCMP_Mease"/>
</dbReference>
<keyword evidence="2" id="KW-0489">Methyltransferase</keyword>
<dbReference type="AlphaFoldDB" id="A0A381ZP01"/>
<evidence type="ECO:0000313" key="6">
    <source>
        <dbReference type="EMBL" id="SVA90980.1"/>
    </source>
</evidence>
<dbReference type="NCBIfam" id="NF002499">
    <property type="entry name" value="PRK01827.1-5"/>
    <property type="match status" value="1"/>
</dbReference>
<dbReference type="SUPFAM" id="SSF55831">
    <property type="entry name" value="Thymidylate synthase/dCMP hydroxymethylase"/>
    <property type="match status" value="1"/>
</dbReference>
<sequence>MQQYLNLLQSILESGELKGDRTGTGTRSFFGHQMRFDLTEGFPLLTTKKIFFKGVVHELLWFLNGSTNNQELKDHGVHIWDDWETETGDLGPIYGYQWRSWPTPNGQCIDQIKKVIDQITNNPNSRRIIVSAWNVADLPDENISPQENVLNKKMALAPCHAFFQFFVANGKLSCQLYQRSCDTFLGLGFNIASYSLLTTMIAQQCELEPGEFIWTGGDVHLYLNHIEQAKEQLSRTPYPLPQLKLNNKPNSIFEYRFEDFELINYQSHPHIPAPISI</sequence>
<proteinExistence type="inferred from homology"/>
<dbReference type="HAMAP" id="MF_00008">
    <property type="entry name" value="Thymidy_synth_bact"/>
    <property type="match status" value="1"/>
</dbReference>
<dbReference type="PANTHER" id="PTHR11548">
    <property type="entry name" value="THYMIDYLATE SYNTHASE 1"/>
    <property type="match status" value="1"/>
</dbReference>
<organism evidence="6">
    <name type="scientific">marine metagenome</name>
    <dbReference type="NCBI Taxonomy" id="408172"/>
    <lineage>
        <taxon>unclassified sequences</taxon>
        <taxon>metagenomes</taxon>
        <taxon>ecological metagenomes</taxon>
    </lineage>
</organism>
<evidence type="ECO:0000259" key="5">
    <source>
        <dbReference type="Pfam" id="PF00303"/>
    </source>
</evidence>
<dbReference type="GO" id="GO:0006231">
    <property type="term" value="P:dTMP biosynthetic process"/>
    <property type="evidence" value="ECO:0007669"/>
    <property type="project" value="InterPro"/>
</dbReference>
<evidence type="ECO:0000256" key="2">
    <source>
        <dbReference type="ARBA" id="ARBA00022603"/>
    </source>
</evidence>
<name>A0A381ZP01_9ZZZZ</name>
<dbReference type="InterPro" id="IPR036926">
    <property type="entry name" value="Thymidate_synth/dCMP_Mease_sf"/>
</dbReference>
<dbReference type="Pfam" id="PF00303">
    <property type="entry name" value="Thymidylat_synt"/>
    <property type="match status" value="1"/>
</dbReference>
<dbReference type="EC" id="2.1.1.45" evidence="1"/>
<evidence type="ECO:0000256" key="4">
    <source>
        <dbReference type="ARBA" id="ARBA00022727"/>
    </source>
</evidence>
<dbReference type="NCBIfam" id="NF002497">
    <property type="entry name" value="PRK01827.1-3"/>
    <property type="match status" value="1"/>
</dbReference>
<dbReference type="InterPro" id="IPR000398">
    <property type="entry name" value="Thymidylate_synthase"/>
</dbReference>
<dbReference type="GO" id="GO:0004799">
    <property type="term" value="F:thymidylate synthase activity"/>
    <property type="evidence" value="ECO:0007669"/>
    <property type="project" value="UniProtKB-EC"/>
</dbReference>
<dbReference type="InterPro" id="IPR023451">
    <property type="entry name" value="Thymidate_synth/dCMP_Mease_dom"/>
</dbReference>
<gene>
    <name evidence="6" type="ORF">METZ01_LOCUS143834</name>
</gene>
<keyword evidence="3" id="KW-0808">Transferase</keyword>
<accession>A0A381ZP01</accession>
<dbReference type="PANTHER" id="PTHR11548:SF1">
    <property type="entry name" value="THYMIDYLATE SYNTHASE 1"/>
    <property type="match status" value="1"/>
</dbReference>
<reference evidence="6" key="1">
    <citation type="submission" date="2018-05" db="EMBL/GenBank/DDBJ databases">
        <authorList>
            <person name="Lanie J.A."/>
            <person name="Ng W.-L."/>
            <person name="Kazmierczak K.M."/>
            <person name="Andrzejewski T.M."/>
            <person name="Davidsen T.M."/>
            <person name="Wayne K.J."/>
            <person name="Tettelin H."/>
            <person name="Glass J.I."/>
            <person name="Rusch D."/>
            <person name="Podicherti R."/>
            <person name="Tsui H.-C.T."/>
            <person name="Winkler M.E."/>
        </authorList>
    </citation>
    <scope>NUCLEOTIDE SEQUENCE</scope>
</reference>
<dbReference type="CDD" id="cd00351">
    <property type="entry name" value="TS_Pyrimidine_HMase"/>
    <property type="match status" value="1"/>
</dbReference>